<dbReference type="GO" id="GO:0005886">
    <property type="term" value="C:plasma membrane"/>
    <property type="evidence" value="ECO:0007669"/>
    <property type="project" value="TreeGrafter"/>
</dbReference>
<feature type="transmembrane region" description="Helical" evidence="9">
    <location>
        <begin position="377"/>
        <end position="399"/>
    </location>
</feature>
<evidence type="ECO:0000256" key="5">
    <source>
        <dbReference type="ARBA" id="ARBA00022989"/>
    </source>
</evidence>
<protein>
    <submittedName>
        <fullName evidence="10">Purine-cytosine permease fcyB</fullName>
    </submittedName>
</protein>
<evidence type="ECO:0000313" key="11">
    <source>
        <dbReference type="Proteomes" id="UP000325902"/>
    </source>
</evidence>
<proteinExistence type="inferred from homology"/>
<evidence type="ECO:0000256" key="9">
    <source>
        <dbReference type="SAM" id="Phobius"/>
    </source>
</evidence>
<evidence type="ECO:0000256" key="7">
    <source>
        <dbReference type="PIRNR" id="PIRNR002744"/>
    </source>
</evidence>
<feature type="transmembrane region" description="Helical" evidence="9">
    <location>
        <begin position="287"/>
        <end position="308"/>
    </location>
</feature>
<gene>
    <name evidence="10" type="primary">fcyB_1</name>
    <name evidence="10" type="ORF">DBV05_g2747</name>
</gene>
<evidence type="ECO:0000256" key="2">
    <source>
        <dbReference type="ARBA" id="ARBA00008974"/>
    </source>
</evidence>
<feature type="transmembrane region" description="Helical" evidence="9">
    <location>
        <begin position="109"/>
        <end position="129"/>
    </location>
</feature>
<dbReference type="EMBL" id="VCHE01000011">
    <property type="protein sequence ID" value="KAB2578581.1"/>
    <property type="molecule type" value="Genomic_DNA"/>
</dbReference>
<evidence type="ECO:0000256" key="6">
    <source>
        <dbReference type="ARBA" id="ARBA00023136"/>
    </source>
</evidence>
<evidence type="ECO:0000256" key="3">
    <source>
        <dbReference type="ARBA" id="ARBA00022448"/>
    </source>
</evidence>
<name>A0A5N5DMN9_9PEZI</name>
<feature type="transmembrane region" description="Helical" evidence="9">
    <location>
        <begin position="405"/>
        <end position="427"/>
    </location>
</feature>
<dbReference type="PANTHER" id="PTHR31806:SF5">
    <property type="entry name" value="PURINE-CYTOSINE PERMEASE FCY21"/>
    <property type="match status" value="1"/>
</dbReference>
<evidence type="ECO:0000256" key="8">
    <source>
        <dbReference type="SAM" id="MobiDB-lite"/>
    </source>
</evidence>
<feature type="transmembrane region" description="Helical" evidence="9">
    <location>
        <begin position="150"/>
        <end position="172"/>
    </location>
</feature>
<feature type="transmembrane region" description="Helical" evidence="9">
    <location>
        <begin position="77"/>
        <end position="103"/>
    </location>
</feature>
<dbReference type="Proteomes" id="UP000325902">
    <property type="component" value="Unassembled WGS sequence"/>
</dbReference>
<feature type="transmembrane region" description="Helical" evidence="9">
    <location>
        <begin position="214"/>
        <end position="235"/>
    </location>
</feature>
<dbReference type="GO" id="GO:0022857">
    <property type="term" value="F:transmembrane transporter activity"/>
    <property type="evidence" value="ECO:0007669"/>
    <property type="project" value="InterPro"/>
</dbReference>
<feature type="transmembrane region" description="Helical" evidence="9">
    <location>
        <begin position="247"/>
        <end position="266"/>
    </location>
</feature>
<feature type="transmembrane region" description="Helical" evidence="9">
    <location>
        <begin position="448"/>
        <end position="471"/>
    </location>
</feature>
<keyword evidence="4 9" id="KW-0812">Transmembrane</keyword>
<dbReference type="InterPro" id="IPR001248">
    <property type="entry name" value="Pur-cyt_permease"/>
</dbReference>
<dbReference type="PIRSF" id="PIRSF002744">
    <property type="entry name" value="Pur-cyt_permease"/>
    <property type="match status" value="1"/>
</dbReference>
<feature type="transmembrane region" description="Helical" evidence="9">
    <location>
        <begin position="184"/>
        <end position="202"/>
    </location>
</feature>
<dbReference type="AlphaFoldDB" id="A0A5N5DMN9"/>
<organism evidence="10 11">
    <name type="scientific">Lasiodiplodia theobromae</name>
    <dbReference type="NCBI Taxonomy" id="45133"/>
    <lineage>
        <taxon>Eukaryota</taxon>
        <taxon>Fungi</taxon>
        <taxon>Dikarya</taxon>
        <taxon>Ascomycota</taxon>
        <taxon>Pezizomycotina</taxon>
        <taxon>Dothideomycetes</taxon>
        <taxon>Dothideomycetes incertae sedis</taxon>
        <taxon>Botryosphaeriales</taxon>
        <taxon>Botryosphaeriaceae</taxon>
        <taxon>Lasiodiplodia</taxon>
    </lineage>
</organism>
<dbReference type="OrthoDB" id="5428495at2759"/>
<feature type="region of interest" description="Disordered" evidence="8">
    <location>
        <begin position="1"/>
        <end position="21"/>
    </location>
</feature>
<evidence type="ECO:0000256" key="1">
    <source>
        <dbReference type="ARBA" id="ARBA00004141"/>
    </source>
</evidence>
<keyword evidence="11" id="KW-1185">Reference proteome</keyword>
<keyword evidence="6 7" id="KW-0472">Membrane</keyword>
<feature type="transmembrane region" description="Helical" evidence="9">
    <location>
        <begin position="483"/>
        <end position="499"/>
    </location>
</feature>
<dbReference type="Gene3D" id="1.10.4160.10">
    <property type="entry name" value="Hydantoin permease"/>
    <property type="match status" value="1"/>
</dbReference>
<keyword evidence="3 7" id="KW-0813">Transport</keyword>
<reference evidence="10 11" key="1">
    <citation type="journal article" date="2019" name="Sci. Rep.">
        <title>A multi-omics analysis of the grapevine pathogen Lasiodiplodia theobromae reveals that temperature affects the expression of virulence- and pathogenicity-related genes.</title>
        <authorList>
            <person name="Felix C."/>
            <person name="Meneses R."/>
            <person name="Goncalves M.F.M."/>
            <person name="Tilleman L."/>
            <person name="Duarte A.S."/>
            <person name="Jorrin-Novo J.V."/>
            <person name="Van de Peer Y."/>
            <person name="Deforce D."/>
            <person name="Van Nieuwerburgh F."/>
            <person name="Esteves A.C."/>
            <person name="Alves A."/>
        </authorList>
    </citation>
    <scope>NUCLEOTIDE SEQUENCE [LARGE SCALE GENOMIC DNA]</scope>
    <source>
        <strain evidence="10 11">LA-SOL3</strain>
    </source>
</reference>
<comment type="caution">
    <text evidence="10">The sequence shown here is derived from an EMBL/GenBank/DDBJ whole genome shotgun (WGS) entry which is preliminary data.</text>
</comment>
<accession>A0A5N5DMN9</accession>
<evidence type="ECO:0000313" key="10">
    <source>
        <dbReference type="EMBL" id="KAB2578581.1"/>
    </source>
</evidence>
<comment type="similarity">
    <text evidence="2 7">Belongs to the purine-cytosine permease (2.A.39) family.</text>
</comment>
<evidence type="ECO:0000256" key="4">
    <source>
        <dbReference type="ARBA" id="ARBA00022692"/>
    </source>
</evidence>
<keyword evidence="5 9" id="KW-1133">Transmembrane helix</keyword>
<dbReference type="PANTHER" id="PTHR31806">
    <property type="entry name" value="PURINE-CYTOSINE PERMEASE FCY2-RELATED"/>
    <property type="match status" value="1"/>
</dbReference>
<sequence length="510" mass="55204">MREDLEPQATGSPETAIGQDVEKDAAIHDTTQLPKGDDVSSSSTASLLRRLTSWGVEVRGIAPVPEKDQTKTQYHNVFFLWLSMLVNLLPIITGMLGTLGYGLSLRDTSLTIIFFSLLCYIPTAYVNILGPQTGMRQMVSARYSFGFFPVTIVVALNMMTVVGFTVIAGIVAGQTLSAVSDGRISVALGIVLTFVVGLFMSFCGYKVIHIYNRWSWLGVLICFIIMTGCGGKHLSEQVEAEPADAPLILSFGCLIAGFSIAFAGIMSDYSVYYKSTAPVTRMFFYPYLAQNLSTILLMILGAAIGGAVPNVPAWNEGHTRFSTGGVLEAMLRPAGGFGKFIAVLLAFSLTGNVSASMYTVTLNWQLLVPWFVRIPRIVFSVVTTAVMIPVAITAATDFFDSLENFLGIVSYWPAAFAAIVIVEHLYFRKGDSSTYDRDIWNNARKLPSGIAAITAGVASFGLIVPCMAATWYTGPIAEHTGDIGFEVAFALAGLLYVPLRTLEIKLQGRL</sequence>
<comment type="subcellular location">
    <subcellularLocation>
        <location evidence="1">Membrane</location>
        <topology evidence="1">Multi-pass membrane protein</topology>
    </subcellularLocation>
</comment>
<dbReference type="InterPro" id="IPR026030">
    <property type="entry name" value="Pur-cyt_permease_Fcy2/21/22"/>
</dbReference>
<dbReference type="Pfam" id="PF02133">
    <property type="entry name" value="Transp_cyt_pur"/>
    <property type="match status" value="1"/>
</dbReference>
<feature type="transmembrane region" description="Helical" evidence="9">
    <location>
        <begin position="340"/>
        <end position="365"/>
    </location>
</feature>